<dbReference type="Pfam" id="PF01955">
    <property type="entry name" value="CbiZ"/>
    <property type="match status" value="1"/>
</dbReference>
<name>A0ABP9GK77_9ACTN</name>
<feature type="compositionally biased region" description="Pro residues" evidence="1">
    <location>
        <begin position="146"/>
        <end position="157"/>
    </location>
</feature>
<dbReference type="InterPro" id="IPR052209">
    <property type="entry name" value="CbiZ"/>
</dbReference>
<gene>
    <name evidence="2" type="ORF">GCM10023205_02480</name>
</gene>
<sequence length="274" mass="27067">MTTGPIAPPRIVVHDGWPALVWELGPGWRAVSSAILGGGIGERAWILNAQVRPGYSRMDPVAHLGEIAAPLALPPGGGVGMMTAALVEEFTVAHDGGAAAWVTTGIGVPTWAAAPESGAVTGAAAGASGPDGPRALPRDAAAGTVPPSPAPAPPMPAALPGSSSPARPSPFPAPGTINILAAIPAPLSDAALVNAVATATEAKVQALFETGYACTGTPSDAVCVIARVPRPGDEAEPFGGPRSVWGARLARAVHGACAEGALADRVRRSAAKGS</sequence>
<reference evidence="3" key="1">
    <citation type="journal article" date="2019" name="Int. J. Syst. Evol. Microbiol.">
        <title>The Global Catalogue of Microorganisms (GCM) 10K type strain sequencing project: providing services to taxonomists for standard genome sequencing and annotation.</title>
        <authorList>
            <consortium name="The Broad Institute Genomics Platform"/>
            <consortium name="The Broad Institute Genome Sequencing Center for Infectious Disease"/>
            <person name="Wu L."/>
            <person name="Ma J."/>
        </authorList>
    </citation>
    <scope>NUCLEOTIDE SEQUENCE [LARGE SCALE GENOMIC DNA]</scope>
    <source>
        <strain evidence="3">JCM 17986</strain>
    </source>
</reference>
<feature type="region of interest" description="Disordered" evidence="1">
    <location>
        <begin position="121"/>
        <end position="170"/>
    </location>
</feature>
<proteinExistence type="predicted"/>
<evidence type="ECO:0000313" key="2">
    <source>
        <dbReference type="EMBL" id="GAA4946239.1"/>
    </source>
</evidence>
<dbReference type="PANTHER" id="PTHR35336:SF5">
    <property type="entry name" value="ADENOSYLCOBINAMIDE AMIDOHYDROLASE"/>
    <property type="match status" value="1"/>
</dbReference>
<accession>A0ABP9GK77</accession>
<comment type="caution">
    <text evidence="2">The sequence shown here is derived from an EMBL/GenBank/DDBJ whole genome shotgun (WGS) entry which is preliminary data.</text>
</comment>
<dbReference type="Proteomes" id="UP001500466">
    <property type="component" value="Unassembled WGS sequence"/>
</dbReference>
<protein>
    <submittedName>
        <fullName evidence="2">Adenosylcobinamide amidohydrolase</fullName>
    </submittedName>
</protein>
<evidence type="ECO:0000256" key="1">
    <source>
        <dbReference type="SAM" id="MobiDB-lite"/>
    </source>
</evidence>
<feature type="compositionally biased region" description="Low complexity" evidence="1">
    <location>
        <begin position="121"/>
        <end position="145"/>
    </location>
</feature>
<keyword evidence="3" id="KW-1185">Reference proteome</keyword>
<dbReference type="PANTHER" id="PTHR35336">
    <property type="entry name" value="ADENOSYLCOBINAMIDE AMIDOHYDROLASE"/>
    <property type="match status" value="1"/>
</dbReference>
<organism evidence="2 3">
    <name type="scientific">Yinghuangia aomiensis</name>
    <dbReference type="NCBI Taxonomy" id="676205"/>
    <lineage>
        <taxon>Bacteria</taxon>
        <taxon>Bacillati</taxon>
        <taxon>Actinomycetota</taxon>
        <taxon>Actinomycetes</taxon>
        <taxon>Kitasatosporales</taxon>
        <taxon>Streptomycetaceae</taxon>
        <taxon>Yinghuangia</taxon>
    </lineage>
</organism>
<dbReference type="EMBL" id="BAABHS010000001">
    <property type="protein sequence ID" value="GAA4946239.1"/>
    <property type="molecule type" value="Genomic_DNA"/>
</dbReference>
<dbReference type="RefSeq" id="WP_345673311.1">
    <property type="nucleotide sequence ID" value="NZ_BAABHS010000001.1"/>
</dbReference>
<evidence type="ECO:0000313" key="3">
    <source>
        <dbReference type="Proteomes" id="UP001500466"/>
    </source>
</evidence>
<dbReference type="InterPro" id="IPR002808">
    <property type="entry name" value="AdoCbi_amidolase"/>
</dbReference>